<sequence length="76" mass="8390">MHRNELTVTRLGAPNEKVIERLLRSSAGSFAASPEALHRRCAAPPAKPPAPPRRHPRAPRITRRRSTTQLSLVHAA</sequence>
<evidence type="ECO:0000313" key="2">
    <source>
        <dbReference type="EMBL" id="CAH0727030.1"/>
    </source>
</evidence>
<feature type="compositionally biased region" description="Basic residues" evidence="1">
    <location>
        <begin position="52"/>
        <end position="66"/>
    </location>
</feature>
<protein>
    <submittedName>
        <fullName evidence="2">Uncharacterized protein</fullName>
    </submittedName>
</protein>
<dbReference type="AlphaFoldDB" id="A0A8J9VTM7"/>
<accession>A0A8J9VTM7</accession>
<name>A0A8J9VTM7_9NEOP</name>
<feature type="compositionally biased region" description="Polar residues" evidence="1">
    <location>
        <begin position="67"/>
        <end position="76"/>
    </location>
</feature>
<reference evidence="2" key="1">
    <citation type="submission" date="2021-12" db="EMBL/GenBank/DDBJ databases">
        <authorList>
            <person name="Martin H S."/>
        </authorList>
    </citation>
    <scope>NUCLEOTIDE SEQUENCE</scope>
</reference>
<dbReference type="OrthoDB" id="10433787at2759"/>
<organism evidence="2 3">
    <name type="scientific">Brenthis ino</name>
    <name type="common">lesser marbled fritillary</name>
    <dbReference type="NCBI Taxonomy" id="405034"/>
    <lineage>
        <taxon>Eukaryota</taxon>
        <taxon>Metazoa</taxon>
        <taxon>Ecdysozoa</taxon>
        <taxon>Arthropoda</taxon>
        <taxon>Hexapoda</taxon>
        <taxon>Insecta</taxon>
        <taxon>Pterygota</taxon>
        <taxon>Neoptera</taxon>
        <taxon>Endopterygota</taxon>
        <taxon>Lepidoptera</taxon>
        <taxon>Glossata</taxon>
        <taxon>Ditrysia</taxon>
        <taxon>Papilionoidea</taxon>
        <taxon>Nymphalidae</taxon>
        <taxon>Heliconiinae</taxon>
        <taxon>Argynnini</taxon>
        <taxon>Brenthis</taxon>
    </lineage>
</organism>
<gene>
    <name evidence="2" type="ORF">BINO364_LOCUS12426</name>
</gene>
<keyword evidence="3" id="KW-1185">Reference proteome</keyword>
<dbReference type="EMBL" id="OV170226">
    <property type="protein sequence ID" value="CAH0727030.1"/>
    <property type="molecule type" value="Genomic_DNA"/>
</dbReference>
<feature type="non-terminal residue" evidence="2">
    <location>
        <position position="76"/>
    </location>
</feature>
<dbReference type="Proteomes" id="UP000838878">
    <property type="component" value="Chromosome 6"/>
</dbReference>
<proteinExistence type="predicted"/>
<feature type="region of interest" description="Disordered" evidence="1">
    <location>
        <begin position="30"/>
        <end position="76"/>
    </location>
</feature>
<evidence type="ECO:0000256" key="1">
    <source>
        <dbReference type="SAM" id="MobiDB-lite"/>
    </source>
</evidence>
<evidence type="ECO:0000313" key="3">
    <source>
        <dbReference type="Proteomes" id="UP000838878"/>
    </source>
</evidence>